<evidence type="ECO:0000313" key="1">
    <source>
        <dbReference type="Proteomes" id="UP000095286"/>
    </source>
</evidence>
<reference evidence="2" key="1">
    <citation type="submission" date="2016-11" db="UniProtKB">
        <authorList>
            <consortium name="WormBaseParasite"/>
        </authorList>
    </citation>
    <scope>IDENTIFICATION</scope>
    <source>
        <strain evidence="2">KR3021</strain>
    </source>
</reference>
<accession>A0AC35U347</accession>
<dbReference type="Proteomes" id="UP000095286">
    <property type="component" value="Unplaced"/>
</dbReference>
<name>A0AC35U347_9BILA</name>
<protein>
    <submittedName>
        <fullName evidence="2">Serine/threonine-protein phosphatase</fullName>
    </submittedName>
</protein>
<evidence type="ECO:0000313" key="2">
    <source>
        <dbReference type="WBParaSite" id="RSKR_0000710800.1"/>
    </source>
</evidence>
<dbReference type="WBParaSite" id="RSKR_0000710800.1">
    <property type="protein sequence ID" value="RSKR_0000710800.1"/>
    <property type="gene ID" value="RSKR_0000710800"/>
</dbReference>
<sequence length="409" mass="44710">MTDPTSTIPTTPTSLATGASSNQVVGDSAGAAVPPSQAIKFPLQSTSYLADASLDWIDSVIGRLQGIYKTPATINQLLTQDEVIALIFYCTKHIMADGTLTEVDVPLNTKIKVFGDIHGQYQDFHQLLDITGRVPEIKALFVGDYVDRGPQSVEVICYLMALKIRYPDRVYLLRGNHESPSVCRIYGFYASCTTTYGVGLWWDFQTLFNRLPMSALINKRVLCMHGGLSPELTNLDMVRATTRPVEAPDSGFLTDLLWSDPTNRGLAWYFSQRGISCAFGSGVVEAASKLLGFQLVIRAHQVVQDGYEIMVGSKSLITVFSAPNYCNQFSNAAAVVVLEHTAGAGLQVSFQQLKLPANPKLKIAPMCAGDPNEKKVAGYHPTWNLNDPEGTYCLVDANNNPYKDPTTPQ</sequence>
<proteinExistence type="predicted"/>
<organism evidence="1 2">
    <name type="scientific">Rhabditophanes sp. KR3021</name>
    <dbReference type="NCBI Taxonomy" id="114890"/>
    <lineage>
        <taxon>Eukaryota</taxon>
        <taxon>Metazoa</taxon>
        <taxon>Ecdysozoa</taxon>
        <taxon>Nematoda</taxon>
        <taxon>Chromadorea</taxon>
        <taxon>Rhabditida</taxon>
        <taxon>Tylenchina</taxon>
        <taxon>Panagrolaimomorpha</taxon>
        <taxon>Strongyloidoidea</taxon>
        <taxon>Alloionematidae</taxon>
        <taxon>Rhabditophanes</taxon>
    </lineage>
</organism>